<protein>
    <submittedName>
        <fullName evidence="1">Uncharacterized protein</fullName>
    </submittedName>
</protein>
<dbReference type="EMBL" id="UOEH01000593">
    <property type="protein sequence ID" value="VAW07648.1"/>
    <property type="molecule type" value="Genomic_DNA"/>
</dbReference>
<proteinExistence type="predicted"/>
<name>A0A3B0SQ82_9ZZZZ</name>
<organism evidence="1">
    <name type="scientific">hydrothermal vent metagenome</name>
    <dbReference type="NCBI Taxonomy" id="652676"/>
    <lineage>
        <taxon>unclassified sequences</taxon>
        <taxon>metagenomes</taxon>
        <taxon>ecological metagenomes</taxon>
    </lineage>
</organism>
<gene>
    <name evidence="1" type="ORF">MNBD_ALPHA05-1300</name>
</gene>
<dbReference type="AlphaFoldDB" id="A0A3B0SQ82"/>
<sequence>MERGRAMRGQTSQVSCQARAGMGVLDYCLLPEGCRLFVGFEAGIVEIIVSNSAPNQR</sequence>
<evidence type="ECO:0000313" key="1">
    <source>
        <dbReference type="EMBL" id="VAW07648.1"/>
    </source>
</evidence>
<reference evidence="1" key="1">
    <citation type="submission" date="2018-06" db="EMBL/GenBank/DDBJ databases">
        <authorList>
            <person name="Zhirakovskaya E."/>
        </authorList>
    </citation>
    <scope>NUCLEOTIDE SEQUENCE</scope>
</reference>
<accession>A0A3B0SQ82</accession>